<dbReference type="Gene3D" id="3.30.710.10">
    <property type="entry name" value="Potassium Channel Kv1.1, Chain A"/>
    <property type="match status" value="1"/>
</dbReference>
<evidence type="ECO:0000256" key="1">
    <source>
        <dbReference type="SAM" id="MobiDB-lite"/>
    </source>
</evidence>
<reference evidence="2" key="1">
    <citation type="journal article" date="2020" name="Stud. Mycol.">
        <title>101 Dothideomycetes genomes: a test case for predicting lifestyles and emergence of pathogens.</title>
        <authorList>
            <person name="Haridas S."/>
            <person name="Albert R."/>
            <person name="Binder M."/>
            <person name="Bloem J."/>
            <person name="Labutti K."/>
            <person name="Salamov A."/>
            <person name="Andreopoulos B."/>
            <person name="Baker S."/>
            <person name="Barry K."/>
            <person name="Bills G."/>
            <person name="Bluhm B."/>
            <person name="Cannon C."/>
            <person name="Castanera R."/>
            <person name="Culley D."/>
            <person name="Daum C."/>
            <person name="Ezra D."/>
            <person name="Gonzalez J."/>
            <person name="Henrissat B."/>
            <person name="Kuo A."/>
            <person name="Liang C."/>
            <person name="Lipzen A."/>
            <person name="Lutzoni F."/>
            <person name="Magnuson J."/>
            <person name="Mondo S."/>
            <person name="Nolan M."/>
            <person name="Ohm R."/>
            <person name="Pangilinan J."/>
            <person name="Park H.-J."/>
            <person name="Ramirez L."/>
            <person name="Alfaro M."/>
            <person name="Sun H."/>
            <person name="Tritt A."/>
            <person name="Yoshinaga Y."/>
            <person name="Zwiers L.-H."/>
            <person name="Turgeon B."/>
            <person name="Goodwin S."/>
            <person name="Spatafora J."/>
            <person name="Crous P."/>
            <person name="Grigoriev I."/>
        </authorList>
    </citation>
    <scope>NUCLEOTIDE SEQUENCE</scope>
    <source>
        <strain evidence="2">CBS 125425</strain>
    </source>
</reference>
<gene>
    <name evidence="2" type="ORF">EJ04DRAFT_571529</name>
</gene>
<protein>
    <submittedName>
        <fullName evidence="2">Uncharacterized protein</fullName>
    </submittedName>
</protein>
<comment type="caution">
    <text evidence="2">The sequence shown here is derived from an EMBL/GenBank/DDBJ whole genome shotgun (WGS) entry which is preliminary data.</text>
</comment>
<feature type="compositionally biased region" description="Basic and acidic residues" evidence="1">
    <location>
        <begin position="37"/>
        <end position="50"/>
    </location>
</feature>
<dbReference type="OrthoDB" id="9997739at2759"/>
<dbReference type="AlphaFoldDB" id="A0A9P4RDK1"/>
<dbReference type="PANTHER" id="PTHR47843:SF5">
    <property type="entry name" value="BTB_POZ DOMAIN PROTEIN"/>
    <property type="match status" value="1"/>
</dbReference>
<dbReference type="PANTHER" id="PTHR47843">
    <property type="entry name" value="BTB DOMAIN-CONTAINING PROTEIN-RELATED"/>
    <property type="match status" value="1"/>
</dbReference>
<sequence>MAESQDKQATFEDMQMEDFVRICEFAYYQDYTTPECVRTEELSDDSRDEAVPEPTPEPTPAPVEAAAERPPPSVEDGEWGWAFSFPSNRKKWKAILKANMRRELFEEKRFLPDGFLHRNTTNERFAIHTNTSRKEGRLHPVFLAHARLYTIADKYLIESLRGLVVHKLQQTLKGFTLHKSRVNDVIELIRYRYVYSEDHMLFGWSTLRFMVVEYVVCEIDVFGKHSCFLDLLDEGGEFVVDFWVEVRKSLL</sequence>
<dbReference type="Proteomes" id="UP000799444">
    <property type="component" value="Unassembled WGS sequence"/>
</dbReference>
<evidence type="ECO:0000313" key="3">
    <source>
        <dbReference type="Proteomes" id="UP000799444"/>
    </source>
</evidence>
<name>A0A9P4RDK1_9PLEO</name>
<dbReference type="EMBL" id="ML996097">
    <property type="protein sequence ID" value="KAF2741439.1"/>
    <property type="molecule type" value="Genomic_DNA"/>
</dbReference>
<organism evidence="2 3">
    <name type="scientific">Polyplosphaeria fusca</name>
    <dbReference type="NCBI Taxonomy" id="682080"/>
    <lineage>
        <taxon>Eukaryota</taxon>
        <taxon>Fungi</taxon>
        <taxon>Dikarya</taxon>
        <taxon>Ascomycota</taxon>
        <taxon>Pezizomycotina</taxon>
        <taxon>Dothideomycetes</taxon>
        <taxon>Pleosporomycetidae</taxon>
        <taxon>Pleosporales</taxon>
        <taxon>Tetraplosphaeriaceae</taxon>
        <taxon>Polyplosphaeria</taxon>
    </lineage>
</organism>
<evidence type="ECO:0000313" key="2">
    <source>
        <dbReference type="EMBL" id="KAF2741439.1"/>
    </source>
</evidence>
<feature type="region of interest" description="Disordered" evidence="1">
    <location>
        <begin position="37"/>
        <end position="74"/>
    </location>
</feature>
<dbReference type="InterPro" id="IPR011333">
    <property type="entry name" value="SKP1/BTB/POZ_sf"/>
</dbReference>
<proteinExistence type="predicted"/>
<keyword evidence="3" id="KW-1185">Reference proteome</keyword>
<accession>A0A9P4RDK1</accession>